<dbReference type="EMBL" id="JAVIIP010000011">
    <property type="protein sequence ID" value="MDX8540107.1"/>
    <property type="molecule type" value="Genomic_DNA"/>
</dbReference>
<keyword evidence="1" id="KW-0812">Transmembrane</keyword>
<feature type="chain" id="PRO_5047534367" evidence="2">
    <location>
        <begin position="29"/>
        <end position="169"/>
    </location>
</feature>
<comment type="caution">
    <text evidence="3">The sequence shown here is derived from an EMBL/GenBank/DDBJ whole genome shotgun (WGS) entry which is preliminary data.</text>
</comment>
<dbReference type="Pfam" id="PF14373">
    <property type="entry name" value="Imm_superinfect"/>
    <property type="match status" value="1"/>
</dbReference>
<evidence type="ECO:0000313" key="4">
    <source>
        <dbReference type="Proteomes" id="UP001276564"/>
    </source>
</evidence>
<organism evidence="3 4">
    <name type="scientific">Mesorhizobium abyssinicae</name>
    <dbReference type="NCBI Taxonomy" id="1209958"/>
    <lineage>
        <taxon>Bacteria</taxon>
        <taxon>Pseudomonadati</taxon>
        <taxon>Pseudomonadota</taxon>
        <taxon>Alphaproteobacteria</taxon>
        <taxon>Hyphomicrobiales</taxon>
        <taxon>Phyllobacteriaceae</taxon>
        <taxon>Mesorhizobium</taxon>
    </lineage>
</organism>
<feature type="signal peptide" evidence="2">
    <location>
        <begin position="1"/>
        <end position="28"/>
    </location>
</feature>
<accession>A0ABU5ASB9</accession>
<evidence type="ECO:0000313" key="3">
    <source>
        <dbReference type="EMBL" id="MDX8540107.1"/>
    </source>
</evidence>
<protein>
    <submittedName>
        <fullName evidence="3">Superinfection immunity protein</fullName>
    </submittedName>
</protein>
<sequence length="169" mass="18284">MNFRGIFPHKAVLPAIVLAVATSTSAYAADDNLDAGIAFVIFVLLLAIIYELPAIIAFFRGHPNRWLILVLCTALAGTGIVWLGCLVWAFKAIHISDDPAGTNGGESGLNLLANDVQRIRVENPSALSQLAQTPAQDPVDKLERLKKLLDDGAIDRAQYQRLRDLIVGV</sequence>
<dbReference type="RefSeq" id="WP_320321251.1">
    <property type="nucleotide sequence ID" value="NZ_JAVIIP010000011.1"/>
</dbReference>
<dbReference type="Proteomes" id="UP001276564">
    <property type="component" value="Unassembled WGS sequence"/>
</dbReference>
<keyword evidence="2" id="KW-0732">Signal</keyword>
<dbReference type="InterPro" id="IPR016410">
    <property type="entry name" value="Phage_imm"/>
</dbReference>
<gene>
    <name evidence="3" type="ORF">RFM23_21030</name>
</gene>
<reference evidence="3 4" key="1">
    <citation type="submission" date="2023-08" db="EMBL/GenBank/DDBJ databases">
        <title>Implementing the SeqCode for naming new Mesorhizobium species isolated from Vachellia karroo root nodules.</title>
        <authorList>
            <person name="Van Lill M."/>
        </authorList>
    </citation>
    <scope>NUCLEOTIDE SEQUENCE [LARGE SCALE GENOMIC DNA]</scope>
    <source>
        <strain evidence="3 4">VK4B</strain>
    </source>
</reference>
<evidence type="ECO:0000256" key="2">
    <source>
        <dbReference type="SAM" id="SignalP"/>
    </source>
</evidence>
<feature type="transmembrane region" description="Helical" evidence="1">
    <location>
        <begin position="38"/>
        <end position="59"/>
    </location>
</feature>
<name>A0ABU5ASB9_9HYPH</name>
<evidence type="ECO:0000256" key="1">
    <source>
        <dbReference type="SAM" id="Phobius"/>
    </source>
</evidence>
<keyword evidence="1" id="KW-0472">Membrane</keyword>
<proteinExistence type="predicted"/>
<keyword evidence="1" id="KW-1133">Transmembrane helix</keyword>
<feature type="transmembrane region" description="Helical" evidence="1">
    <location>
        <begin position="66"/>
        <end position="90"/>
    </location>
</feature>
<keyword evidence="4" id="KW-1185">Reference proteome</keyword>